<dbReference type="AlphaFoldDB" id="A0A1N7CZJ7"/>
<dbReference type="Pfam" id="PF25927">
    <property type="entry name" value="DUF7972"/>
    <property type="match status" value="1"/>
</dbReference>
<dbReference type="Proteomes" id="UP000186914">
    <property type="component" value="Unassembled WGS sequence"/>
</dbReference>
<feature type="transmembrane region" description="Helical" evidence="1">
    <location>
        <begin position="257"/>
        <end position="277"/>
    </location>
</feature>
<dbReference type="OrthoDB" id="202254at2157"/>
<keyword evidence="3" id="KW-1185">Reference proteome</keyword>
<protein>
    <submittedName>
        <fullName evidence="2">Uncharacterized protein</fullName>
    </submittedName>
</protein>
<accession>A0A1N7CZJ7</accession>
<keyword evidence="1" id="KW-0472">Membrane</keyword>
<keyword evidence="1" id="KW-1133">Transmembrane helix</keyword>
<feature type="transmembrane region" description="Helical" evidence="1">
    <location>
        <begin position="289"/>
        <end position="313"/>
    </location>
</feature>
<evidence type="ECO:0000313" key="3">
    <source>
        <dbReference type="Proteomes" id="UP000186914"/>
    </source>
</evidence>
<evidence type="ECO:0000256" key="1">
    <source>
        <dbReference type="SAM" id="Phobius"/>
    </source>
</evidence>
<organism evidence="2 3">
    <name type="scientific">Haladaptatus litoreus</name>
    <dbReference type="NCBI Taxonomy" id="553468"/>
    <lineage>
        <taxon>Archaea</taxon>
        <taxon>Methanobacteriati</taxon>
        <taxon>Methanobacteriota</taxon>
        <taxon>Stenosarchaea group</taxon>
        <taxon>Halobacteria</taxon>
        <taxon>Halobacteriales</taxon>
        <taxon>Haladaptataceae</taxon>
        <taxon>Haladaptatus</taxon>
    </lineage>
</organism>
<name>A0A1N7CZJ7_9EURY</name>
<reference evidence="3" key="1">
    <citation type="submission" date="2017-01" db="EMBL/GenBank/DDBJ databases">
        <authorList>
            <person name="Varghese N."/>
            <person name="Submissions S."/>
        </authorList>
    </citation>
    <scope>NUCLEOTIDE SEQUENCE [LARGE SCALE GENOMIC DNA]</scope>
    <source>
        <strain evidence="3">CGMCC 1.7737</strain>
    </source>
</reference>
<feature type="transmembrane region" description="Helical" evidence="1">
    <location>
        <begin position="67"/>
        <end position="91"/>
    </location>
</feature>
<dbReference type="EMBL" id="FTNO01000003">
    <property type="protein sequence ID" value="SIR68937.1"/>
    <property type="molecule type" value="Genomic_DNA"/>
</dbReference>
<keyword evidence="1" id="KW-0812">Transmembrane</keyword>
<dbReference type="InterPro" id="IPR058278">
    <property type="entry name" value="DUF7972"/>
</dbReference>
<sequence length="343" mass="38182">MNDADEDESMVGRMDESRIRFWFLLDGDRWVITGMLTLGLFVILVVAGTVGPSSFRSVMSNTNQVGIAFQAFIASLITGVTLVVTIGQLVLSQELGSLKSQRERMKATVEFRQDITSLIGSIGLPDPAAFLRQLILTSKGRAEALEDVLAENNDDELRDQVDQFTAALIENAIEVEEQLADTEFGEFDLLRTAMNYNHSWKLYGALWLRSEYEDSLDDEERSAFDELIDVLMFFGPTREHFKALYFQWELVRLIRSILITAFPALAVAIVTLLYLAPTSFPGVTLGVANIIWVVSASSAISIVPFFVLTSIVLRIATIAKRTSAIGPFILHESDRGDDIDLEN</sequence>
<evidence type="ECO:0000313" key="2">
    <source>
        <dbReference type="EMBL" id="SIR68937.1"/>
    </source>
</evidence>
<dbReference type="RefSeq" id="WP_076431267.1">
    <property type="nucleotide sequence ID" value="NZ_FTNO01000003.1"/>
</dbReference>
<gene>
    <name evidence="2" type="ORF">SAMN05421858_3360</name>
</gene>
<proteinExistence type="predicted"/>
<feature type="transmembrane region" description="Helical" evidence="1">
    <location>
        <begin position="30"/>
        <end position="55"/>
    </location>
</feature>